<dbReference type="AlphaFoldDB" id="A0A419HP96"/>
<keyword evidence="1" id="KW-0596">Phosphopantetheine</keyword>
<gene>
    <name evidence="4" type="ORF">D5S19_28510</name>
</gene>
<organism evidence="4 5">
    <name type="scientific">Amycolatopsis panacis</name>
    <dbReference type="NCBI Taxonomy" id="2340917"/>
    <lineage>
        <taxon>Bacteria</taxon>
        <taxon>Bacillati</taxon>
        <taxon>Actinomycetota</taxon>
        <taxon>Actinomycetes</taxon>
        <taxon>Pseudonocardiales</taxon>
        <taxon>Pseudonocardiaceae</taxon>
        <taxon>Amycolatopsis</taxon>
    </lineage>
</organism>
<keyword evidence="5" id="KW-1185">Reference proteome</keyword>
<protein>
    <submittedName>
        <fullName evidence="4">Acyl carrier protein</fullName>
    </submittedName>
</protein>
<accession>A0A419HP96</accession>
<evidence type="ECO:0000259" key="3">
    <source>
        <dbReference type="PROSITE" id="PS50075"/>
    </source>
</evidence>
<evidence type="ECO:0000313" key="4">
    <source>
        <dbReference type="EMBL" id="RJQ78131.1"/>
    </source>
</evidence>
<dbReference type="GO" id="GO:0031177">
    <property type="term" value="F:phosphopantetheine binding"/>
    <property type="evidence" value="ECO:0007669"/>
    <property type="project" value="InterPro"/>
</dbReference>
<dbReference type="Pfam" id="PF00550">
    <property type="entry name" value="PP-binding"/>
    <property type="match status" value="1"/>
</dbReference>
<dbReference type="SMART" id="SM00823">
    <property type="entry name" value="PKS_PP"/>
    <property type="match status" value="1"/>
</dbReference>
<comment type="caution">
    <text evidence="4">The sequence shown here is derived from an EMBL/GenBank/DDBJ whole genome shotgun (WGS) entry which is preliminary data.</text>
</comment>
<dbReference type="RefSeq" id="WP_120026464.1">
    <property type="nucleotide sequence ID" value="NZ_QZFV01000132.1"/>
</dbReference>
<dbReference type="InterPro" id="IPR020806">
    <property type="entry name" value="PKS_PP-bd"/>
</dbReference>
<dbReference type="Proteomes" id="UP000285112">
    <property type="component" value="Unassembled WGS sequence"/>
</dbReference>
<reference evidence="4 5" key="1">
    <citation type="submission" date="2018-09" db="EMBL/GenBank/DDBJ databases">
        <title>YIM PH 21725 draft genome.</title>
        <authorList>
            <person name="Miao C."/>
        </authorList>
    </citation>
    <scope>NUCLEOTIDE SEQUENCE [LARGE SCALE GENOMIC DNA]</scope>
    <source>
        <strain evidence="5">YIM PH21725</strain>
    </source>
</reference>
<dbReference type="OrthoDB" id="3537906at2"/>
<dbReference type="EMBL" id="QZFV01000132">
    <property type="protein sequence ID" value="RJQ78131.1"/>
    <property type="molecule type" value="Genomic_DNA"/>
</dbReference>
<name>A0A419HP96_9PSEU</name>
<dbReference type="PROSITE" id="PS50075">
    <property type="entry name" value="CARRIER"/>
    <property type="match status" value="1"/>
</dbReference>
<feature type="domain" description="Carrier" evidence="3">
    <location>
        <begin position="7"/>
        <end position="81"/>
    </location>
</feature>
<evidence type="ECO:0000313" key="5">
    <source>
        <dbReference type="Proteomes" id="UP000285112"/>
    </source>
</evidence>
<dbReference type="InterPro" id="IPR009081">
    <property type="entry name" value="PP-bd_ACP"/>
</dbReference>
<sequence>MAEFTIAELVRLLRECAGEEEGVDLDGEVGDMPFDELGYDSLALFNTIGRIEREYTVELPEDVVWQTATPGALVDLVNSSRTSTAAAD</sequence>
<keyword evidence="2" id="KW-0597">Phosphoprotein</keyword>
<proteinExistence type="predicted"/>
<dbReference type="InterPro" id="IPR036736">
    <property type="entry name" value="ACP-like_sf"/>
</dbReference>
<dbReference type="SUPFAM" id="SSF47336">
    <property type="entry name" value="ACP-like"/>
    <property type="match status" value="1"/>
</dbReference>
<dbReference type="Gene3D" id="1.10.1200.10">
    <property type="entry name" value="ACP-like"/>
    <property type="match status" value="1"/>
</dbReference>
<evidence type="ECO:0000256" key="1">
    <source>
        <dbReference type="ARBA" id="ARBA00022450"/>
    </source>
</evidence>
<evidence type="ECO:0000256" key="2">
    <source>
        <dbReference type="ARBA" id="ARBA00022553"/>
    </source>
</evidence>